<name>A0AA36BKW7_OCTVU</name>
<dbReference type="EMBL" id="OX597830">
    <property type="protein sequence ID" value="CAI9735627.1"/>
    <property type="molecule type" value="Genomic_DNA"/>
</dbReference>
<organism evidence="1 2">
    <name type="scientific">Octopus vulgaris</name>
    <name type="common">Common octopus</name>
    <dbReference type="NCBI Taxonomy" id="6645"/>
    <lineage>
        <taxon>Eukaryota</taxon>
        <taxon>Metazoa</taxon>
        <taxon>Spiralia</taxon>
        <taxon>Lophotrochozoa</taxon>
        <taxon>Mollusca</taxon>
        <taxon>Cephalopoda</taxon>
        <taxon>Coleoidea</taxon>
        <taxon>Octopodiformes</taxon>
        <taxon>Octopoda</taxon>
        <taxon>Incirrata</taxon>
        <taxon>Octopodidae</taxon>
        <taxon>Octopus</taxon>
    </lineage>
</organism>
<accession>A0AA36BKW7</accession>
<sequence>MSCYTNVKVNISESQKQKLQNALQTGGLVSIRLDYEDFNGEGIFALAKSQVNKMAKAYESEKCVTVKMSKSQLVRNTKVEEGFLGALASLASRLLPTIAKTVLPALGIGAWENKKSDILNCLTGFIYESGVIEIIKQTE</sequence>
<proteinExistence type="predicted"/>
<protein>
    <submittedName>
        <fullName evidence="1">Uncharacterized protein</fullName>
    </submittedName>
</protein>
<reference evidence="1" key="1">
    <citation type="submission" date="2023-08" db="EMBL/GenBank/DDBJ databases">
        <authorList>
            <person name="Alioto T."/>
            <person name="Alioto T."/>
            <person name="Gomez Garrido J."/>
        </authorList>
    </citation>
    <scope>NUCLEOTIDE SEQUENCE</scope>
</reference>
<gene>
    <name evidence="1" type="ORF">OCTVUL_1B016640</name>
</gene>
<evidence type="ECO:0000313" key="2">
    <source>
        <dbReference type="Proteomes" id="UP001162480"/>
    </source>
</evidence>
<dbReference type="Proteomes" id="UP001162480">
    <property type="component" value="Chromosome 17"/>
</dbReference>
<evidence type="ECO:0000313" key="1">
    <source>
        <dbReference type="EMBL" id="CAI9735627.1"/>
    </source>
</evidence>
<dbReference type="AlphaFoldDB" id="A0AA36BKW7"/>
<keyword evidence="2" id="KW-1185">Reference proteome</keyword>